<evidence type="ECO:0000313" key="2">
    <source>
        <dbReference type="Proteomes" id="UP000535491"/>
    </source>
</evidence>
<keyword evidence="2" id="KW-1185">Reference proteome</keyword>
<dbReference type="RefSeq" id="WP_181751976.1">
    <property type="nucleotide sequence ID" value="NZ_JACEIQ010000009.1"/>
</dbReference>
<dbReference type="PANTHER" id="PTHR34374">
    <property type="entry name" value="LARGE RIBOSOMAL RNA SUBUNIT ACCUMULATION PROTEIN YCED HOMOLOG 1, CHLOROPLASTIC"/>
    <property type="match status" value="1"/>
</dbReference>
<dbReference type="Proteomes" id="UP000535491">
    <property type="component" value="Unassembled WGS sequence"/>
</dbReference>
<dbReference type="EMBL" id="JACEIQ010000009">
    <property type="protein sequence ID" value="MBA4494741.1"/>
    <property type="molecule type" value="Genomic_DNA"/>
</dbReference>
<accession>A0A7W1WRX1</accession>
<reference evidence="1 2" key="1">
    <citation type="submission" date="2020-07" db="EMBL/GenBank/DDBJ databases">
        <authorList>
            <person name="Feng H."/>
        </authorList>
    </citation>
    <scope>NUCLEOTIDE SEQUENCE [LARGE SCALE GENOMIC DNA]</scope>
    <source>
        <strain evidence="2">s-10</strain>
    </source>
</reference>
<proteinExistence type="predicted"/>
<sequence length="172" mass="19310">MQISLHHLNQAKDQQMELSETIPPDSLAVKVPGLIRLEPVKVTAQVLKLDSHLIEVKAEQSTHATLTCSRCLSEIEIPVQTEWVEQFTDVENQAGETEEHEIHLIEGNILDLTPYIREALLLSIPLAPVCREDCKGLCPKCGVNKNTDACECRIESIDPRLAKLQELLNKDR</sequence>
<dbReference type="AlphaFoldDB" id="A0A7W1WRX1"/>
<dbReference type="Pfam" id="PF02620">
    <property type="entry name" value="YceD"/>
    <property type="match status" value="1"/>
</dbReference>
<protein>
    <submittedName>
        <fullName evidence="1">DUF177 domain-containing protein</fullName>
    </submittedName>
</protein>
<dbReference type="PANTHER" id="PTHR34374:SF1">
    <property type="entry name" value="LARGE RIBOSOMAL RNA SUBUNIT ACCUMULATION PROTEIN YCED HOMOLOG 1, CHLOROPLASTIC"/>
    <property type="match status" value="1"/>
</dbReference>
<dbReference type="InterPro" id="IPR003772">
    <property type="entry name" value="YceD"/>
</dbReference>
<name>A0A7W1WRX1_9BACL</name>
<comment type="caution">
    <text evidence="1">The sequence shown here is derived from an EMBL/GenBank/DDBJ whole genome shotgun (WGS) entry which is preliminary data.</text>
</comment>
<organism evidence="1 2">
    <name type="scientific">Paenactinomyces guangxiensis</name>
    <dbReference type="NCBI Taxonomy" id="1490290"/>
    <lineage>
        <taxon>Bacteria</taxon>
        <taxon>Bacillati</taxon>
        <taxon>Bacillota</taxon>
        <taxon>Bacilli</taxon>
        <taxon>Bacillales</taxon>
        <taxon>Thermoactinomycetaceae</taxon>
        <taxon>Paenactinomyces</taxon>
    </lineage>
</organism>
<gene>
    <name evidence="1" type="ORF">H1191_10535</name>
</gene>
<evidence type="ECO:0000313" key="1">
    <source>
        <dbReference type="EMBL" id="MBA4494741.1"/>
    </source>
</evidence>